<dbReference type="STRING" id="1867952.MTBPR1_90036"/>
<feature type="domain" description="Fe-containing alcohol dehydrogenase-like C-terminal" evidence="3">
    <location>
        <begin position="167"/>
        <end position="355"/>
    </location>
</feature>
<gene>
    <name evidence="4" type="ORF">MTBPR1_90036</name>
</gene>
<dbReference type="InterPro" id="IPR056798">
    <property type="entry name" value="ADH_Fe_C"/>
</dbReference>
<dbReference type="OrthoDB" id="9815791at2"/>
<reference evidence="4 5" key="1">
    <citation type="submission" date="2016-07" db="EMBL/GenBank/DDBJ databases">
        <authorList>
            <person name="Lefevre C.T."/>
        </authorList>
    </citation>
    <scope>NUCLEOTIDE SEQUENCE [LARGE SCALE GENOMIC DNA]</scope>
    <source>
        <strain evidence="4">PR1</strain>
    </source>
</reference>
<sequence>MSTLFSASGVPELVFGRGVFEKLARQVLPFGTRVLLIGDAYLKDHPSLLKEVSDMLQVQGIAVSHISALGKKTSQASQAIMDEVDLSQIDCVISLGGGRAIDTGKLVARDCPHIAVPTTAGTGAPMNGVVFGGDGAIEETSRTSLLPTIVCADPSFLDEMDRDDFAARSLAVLMLLVEAYVSPKASVLSDALVWSGLESFVRGFVKGIEGDQKGRDEVFYASLMAGVGSGQAGFGLSHRLGVSVEQETELTYAQSCATICAEISHAQIEMLAEFLPDHSAMDKYALVGELLAERPFEDREEAYASLVGTLRRWVARLELPKLPLSEKKIEEITQLIIADWDEEVLPVRLSHDVMIDALLRRHIQV</sequence>
<organism evidence="4 5">
    <name type="scientific">Candidatus Terasakiella magnetica</name>
    <dbReference type="NCBI Taxonomy" id="1867952"/>
    <lineage>
        <taxon>Bacteria</taxon>
        <taxon>Pseudomonadati</taxon>
        <taxon>Pseudomonadota</taxon>
        <taxon>Alphaproteobacteria</taxon>
        <taxon>Rhodospirillales</taxon>
        <taxon>Terasakiellaceae</taxon>
        <taxon>Terasakiella</taxon>
    </lineage>
</organism>
<dbReference type="SUPFAM" id="SSF56796">
    <property type="entry name" value="Dehydroquinate synthase-like"/>
    <property type="match status" value="1"/>
</dbReference>
<feature type="domain" description="Alcohol dehydrogenase iron-type/glycerol dehydrogenase GldA" evidence="2">
    <location>
        <begin position="12"/>
        <end position="154"/>
    </location>
</feature>
<dbReference type="Pfam" id="PF25137">
    <property type="entry name" value="ADH_Fe_C"/>
    <property type="match status" value="1"/>
</dbReference>
<dbReference type="PANTHER" id="PTHR11496">
    <property type="entry name" value="ALCOHOL DEHYDROGENASE"/>
    <property type="match status" value="1"/>
</dbReference>
<dbReference type="RefSeq" id="WP_069190193.1">
    <property type="nucleotide sequence ID" value="NZ_FLYE01000048.1"/>
</dbReference>
<accession>A0A1C3RM52</accession>
<evidence type="ECO:0000259" key="3">
    <source>
        <dbReference type="Pfam" id="PF25137"/>
    </source>
</evidence>
<keyword evidence="1" id="KW-0560">Oxidoreductase</keyword>
<dbReference type="InterPro" id="IPR039697">
    <property type="entry name" value="Alcohol_dehydrogenase_Fe"/>
</dbReference>
<dbReference type="Gene3D" id="1.20.1090.10">
    <property type="entry name" value="Dehydroquinate synthase-like - alpha domain"/>
    <property type="match status" value="1"/>
</dbReference>
<dbReference type="Gene3D" id="3.40.50.1970">
    <property type="match status" value="1"/>
</dbReference>
<proteinExistence type="predicted"/>
<evidence type="ECO:0000313" key="4">
    <source>
        <dbReference type="EMBL" id="SCA58189.1"/>
    </source>
</evidence>
<dbReference type="Pfam" id="PF00465">
    <property type="entry name" value="Fe-ADH"/>
    <property type="match status" value="1"/>
</dbReference>
<dbReference type="AlphaFoldDB" id="A0A1C3RM52"/>
<dbReference type="InterPro" id="IPR001670">
    <property type="entry name" value="ADH_Fe/GldA"/>
</dbReference>
<evidence type="ECO:0000259" key="2">
    <source>
        <dbReference type="Pfam" id="PF00465"/>
    </source>
</evidence>
<dbReference type="EMBL" id="FLYE01000048">
    <property type="protein sequence ID" value="SCA58189.1"/>
    <property type="molecule type" value="Genomic_DNA"/>
</dbReference>
<dbReference type="GO" id="GO:0004022">
    <property type="term" value="F:alcohol dehydrogenase (NAD+) activity"/>
    <property type="evidence" value="ECO:0007669"/>
    <property type="project" value="TreeGrafter"/>
</dbReference>
<evidence type="ECO:0000313" key="5">
    <source>
        <dbReference type="Proteomes" id="UP000231658"/>
    </source>
</evidence>
<evidence type="ECO:0000256" key="1">
    <source>
        <dbReference type="ARBA" id="ARBA00023002"/>
    </source>
</evidence>
<protein>
    <submittedName>
        <fullName evidence="4">Putative Iron-containing alcohol dehydrogenase</fullName>
    </submittedName>
</protein>
<name>A0A1C3RM52_9PROT</name>
<dbReference type="GO" id="GO:0046872">
    <property type="term" value="F:metal ion binding"/>
    <property type="evidence" value="ECO:0007669"/>
    <property type="project" value="InterPro"/>
</dbReference>
<dbReference type="PANTHER" id="PTHR11496:SF83">
    <property type="entry name" value="HYDROXYACID-OXOACID TRANSHYDROGENASE, MITOCHONDRIAL"/>
    <property type="match status" value="1"/>
</dbReference>
<dbReference type="Proteomes" id="UP000231658">
    <property type="component" value="Unassembled WGS sequence"/>
</dbReference>
<keyword evidence="5" id="KW-1185">Reference proteome</keyword>